<keyword evidence="9" id="KW-1185">Reference proteome</keyword>
<feature type="domain" description="C2H2-type" evidence="7">
    <location>
        <begin position="256"/>
        <end position="285"/>
    </location>
</feature>
<dbReference type="EMBL" id="JYDT01000194">
    <property type="protein sequence ID" value="KRY81974.1"/>
    <property type="molecule type" value="Genomic_DNA"/>
</dbReference>
<dbReference type="AlphaFoldDB" id="A0A0V1F733"/>
<keyword evidence="5" id="KW-0539">Nucleus</keyword>
<keyword evidence="4" id="KW-0862">Zinc</keyword>
<evidence type="ECO:0000256" key="3">
    <source>
        <dbReference type="ARBA" id="ARBA00022771"/>
    </source>
</evidence>
<name>A0A0V1F733_TRIPS</name>
<dbReference type="GO" id="GO:0008270">
    <property type="term" value="F:zinc ion binding"/>
    <property type="evidence" value="ECO:0007669"/>
    <property type="project" value="UniProtKB-KW"/>
</dbReference>
<dbReference type="SUPFAM" id="SSF57667">
    <property type="entry name" value="beta-beta-alpha zinc fingers"/>
    <property type="match status" value="3"/>
</dbReference>
<keyword evidence="2" id="KW-0677">Repeat</keyword>
<feature type="non-terminal residue" evidence="8">
    <location>
        <position position="1"/>
    </location>
</feature>
<dbReference type="GO" id="GO:0005634">
    <property type="term" value="C:nucleus"/>
    <property type="evidence" value="ECO:0007669"/>
    <property type="project" value="TreeGrafter"/>
</dbReference>
<dbReference type="OrthoDB" id="5912475at2759"/>
<proteinExistence type="predicted"/>
<sequence length="487" mass="57544">LNVLQFALIDLNFDCFTGELFDHILLLYNARFHFDLANRALSRPIVNCNLLLSTILFLDFINLNRFCLFPGQDFNRDFFLKFETLMSWVEINFDTKERTLVCSAEGCDFVSKDLEQFIQHVKLHQPVIAQPGTLNCPFGMCKKSFTSMDTFVCHQGFHLHEIRALSAGWEDFVNFVDNDSPDVQWQLSCMGKRQYSYNFDDSPMICKWNDCKLLLLMLMNMMRSKKTLQKTFLDVTNYAEHVHKHMYDEFQIDSLYICNWEGCNKEINGTKNMKYHINSHTKYRPYCCPGCGQFYATLCGFKRHLMATTAKEKDKYQCSRCGKSFPYQSLLRSHFYRHVLAVTCDICGLMLHSSANLEIHKTRVHQTLMRHFSCPECQKLFKFEYDLKEHMIVHSDNFPHSCEQCGKKFKRKSELSKHSEIHQSRKYVCYLCPAEYKRSCMLSRHLRYFHNLKPQHGRGKFYYVPLKEGVYGLQKDDLVFDREDEEE</sequence>
<evidence type="ECO:0000313" key="8">
    <source>
        <dbReference type="EMBL" id="KRY81974.1"/>
    </source>
</evidence>
<protein>
    <submittedName>
        <fullName evidence="8">Zinc finger protein</fullName>
    </submittedName>
</protein>
<dbReference type="GO" id="GO:0001228">
    <property type="term" value="F:DNA-binding transcription activator activity, RNA polymerase II-specific"/>
    <property type="evidence" value="ECO:0007669"/>
    <property type="project" value="TreeGrafter"/>
</dbReference>
<keyword evidence="1" id="KW-0479">Metal-binding</keyword>
<evidence type="ECO:0000256" key="1">
    <source>
        <dbReference type="ARBA" id="ARBA00022723"/>
    </source>
</evidence>
<evidence type="ECO:0000256" key="5">
    <source>
        <dbReference type="ARBA" id="ARBA00023242"/>
    </source>
</evidence>
<feature type="domain" description="C2H2-type" evidence="7">
    <location>
        <begin position="372"/>
        <end position="399"/>
    </location>
</feature>
<dbReference type="PANTHER" id="PTHR24393:SF34">
    <property type="entry name" value="PR_SET DOMAIN 13"/>
    <property type="match status" value="1"/>
</dbReference>
<evidence type="ECO:0000259" key="7">
    <source>
        <dbReference type="PROSITE" id="PS50157"/>
    </source>
</evidence>
<gene>
    <name evidence="8" type="primary">ZNF254</name>
    <name evidence="8" type="ORF">T4D_13362</name>
</gene>
<dbReference type="PROSITE" id="PS00028">
    <property type="entry name" value="ZINC_FINGER_C2H2_1"/>
    <property type="match status" value="6"/>
</dbReference>
<feature type="domain" description="C2H2-type" evidence="7">
    <location>
        <begin position="316"/>
        <end position="338"/>
    </location>
</feature>
<dbReference type="PANTHER" id="PTHR24393">
    <property type="entry name" value="ZINC FINGER PROTEIN"/>
    <property type="match status" value="1"/>
</dbReference>
<reference evidence="8 9" key="1">
    <citation type="submission" date="2015-01" db="EMBL/GenBank/DDBJ databases">
        <title>Evolution of Trichinella species and genotypes.</title>
        <authorList>
            <person name="Korhonen P.K."/>
            <person name="Edoardo P."/>
            <person name="Giuseppe L.R."/>
            <person name="Gasser R.B."/>
        </authorList>
    </citation>
    <scope>NUCLEOTIDE SEQUENCE [LARGE SCALE GENOMIC DNA]</scope>
    <source>
        <strain evidence="8">ISS470</strain>
    </source>
</reference>
<dbReference type="SMART" id="SM00355">
    <property type="entry name" value="ZnF_C2H2"/>
    <property type="match status" value="9"/>
</dbReference>
<comment type="caution">
    <text evidence="8">The sequence shown here is derived from an EMBL/GenBank/DDBJ whole genome shotgun (WGS) entry which is preliminary data.</text>
</comment>
<feature type="non-terminal residue" evidence="8">
    <location>
        <position position="487"/>
    </location>
</feature>
<dbReference type="PROSITE" id="PS50157">
    <property type="entry name" value="ZINC_FINGER_C2H2_2"/>
    <property type="match status" value="5"/>
</dbReference>
<dbReference type="GO" id="GO:0000978">
    <property type="term" value="F:RNA polymerase II cis-regulatory region sequence-specific DNA binding"/>
    <property type="evidence" value="ECO:0007669"/>
    <property type="project" value="TreeGrafter"/>
</dbReference>
<evidence type="ECO:0000256" key="4">
    <source>
        <dbReference type="ARBA" id="ARBA00022833"/>
    </source>
</evidence>
<feature type="domain" description="C2H2-type" evidence="7">
    <location>
        <begin position="427"/>
        <end position="455"/>
    </location>
</feature>
<evidence type="ECO:0000256" key="2">
    <source>
        <dbReference type="ARBA" id="ARBA00022737"/>
    </source>
</evidence>
<dbReference type="FunFam" id="3.30.160.60:FF:000100">
    <property type="entry name" value="Zinc finger 45-like"/>
    <property type="match status" value="1"/>
</dbReference>
<dbReference type="Proteomes" id="UP000054995">
    <property type="component" value="Unassembled WGS sequence"/>
</dbReference>
<evidence type="ECO:0000256" key="6">
    <source>
        <dbReference type="PROSITE-ProRule" id="PRU00042"/>
    </source>
</evidence>
<evidence type="ECO:0000313" key="9">
    <source>
        <dbReference type="Proteomes" id="UP000054995"/>
    </source>
</evidence>
<accession>A0A0V1F733</accession>
<dbReference type="InterPro" id="IPR013087">
    <property type="entry name" value="Znf_C2H2_type"/>
</dbReference>
<dbReference type="InterPro" id="IPR036236">
    <property type="entry name" value="Znf_C2H2_sf"/>
</dbReference>
<organism evidence="8 9">
    <name type="scientific">Trichinella pseudospiralis</name>
    <name type="common">Parasitic roundworm</name>
    <dbReference type="NCBI Taxonomy" id="6337"/>
    <lineage>
        <taxon>Eukaryota</taxon>
        <taxon>Metazoa</taxon>
        <taxon>Ecdysozoa</taxon>
        <taxon>Nematoda</taxon>
        <taxon>Enoplea</taxon>
        <taxon>Dorylaimia</taxon>
        <taxon>Trichinellida</taxon>
        <taxon>Trichinellidae</taxon>
        <taxon>Trichinella</taxon>
    </lineage>
</organism>
<dbReference type="Gene3D" id="3.30.160.60">
    <property type="entry name" value="Classic Zinc Finger"/>
    <property type="match status" value="4"/>
</dbReference>
<dbReference type="Pfam" id="PF00096">
    <property type="entry name" value="zf-C2H2"/>
    <property type="match status" value="3"/>
</dbReference>
<keyword evidence="3 6" id="KW-0863">Zinc-finger</keyword>
<feature type="domain" description="C2H2-type" evidence="7">
    <location>
        <begin position="400"/>
        <end position="427"/>
    </location>
</feature>